<dbReference type="InterPro" id="IPR036390">
    <property type="entry name" value="WH_DNA-bd_sf"/>
</dbReference>
<dbReference type="Pfam" id="PF05383">
    <property type="entry name" value="La"/>
    <property type="match status" value="1"/>
</dbReference>
<feature type="compositionally biased region" description="Polar residues" evidence="4">
    <location>
        <begin position="559"/>
        <end position="593"/>
    </location>
</feature>
<evidence type="ECO:0000313" key="7">
    <source>
        <dbReference type="Proteomes" id="UP001557470"/>
    </source>
</evidence>
<evidence type="ECO:0000256" key="3">
    <source>
        <dbReference type="PROSITE-ProRule" id="PRU00332"/>
    </source>
</evidence>
<organism evidence="6 7">
    <name type="scientific">Umbra pygmaea</name>
    <name type="common">Eastern mudminnow</name>
    <dbReference type="NCBI Taxonomy" id="75934"/>
    <lineage>
        <taxon>Eukaryota</taxon>
        <taxon>Metazoa</taxon>
        <taxon>Chordata</taxon>
        <taxon>Craniata</taxon>
        <taxon>Vertebrata</taxon>
        <taxon>Euteleostomi</taxon>
        <taxon>Actinopterygii</taxon>
        <taxon>Neopterygii</taxon>
        <taxon>Teleostei</taxon>
        <taxon>Protacanthopterygii</taxon>
        <taxon>Esociformes</taxon>
        <taxon>Umbridae</taxon>
        <taxon>Umbra</taxon>
    </lineage>
</organism>
<feature type="region of interest" description="Disordered" evidence="4">
    <location>
        <begin position="474"/>
        <end position="593"/>
    </location>
</feature>
<evidence type="ECO:0000259" key="5">
    <source>
        <dbReference type="PROSITE" id="PS50961"/>
    </source>
</evidence>
<sequence>MLKTMAELNDFYSLAEVLGVEPDQIDVYASTPSYQIQFMGQTSLGVTMETGAVGVRGQGVEGGMMELVSELLEEEEDRALSGLYHSPWTHSASGPVEEEACGGWAQGLAQGMPIQSNGESGCEEEPPGSRALLGAFPTYSALVPQDSGLWEWHHQYQAEASVFSELNPNAQVWANQKLSLDPYMDVLQPWLAVPCHSEQQEVSNLNTGEAHLEPSVVELPVVTMEIPSANGMVQDSCVSEELLDQLRSSLESCLSRENLANDLYLISQMDSDQYLPIATLANLDHIKNLSTDLELISDILKSLPLVEVAECGQKVRPNQGRCIIILREIPETTPTEEVMALFASENLPMFQSCEVAQNDNWFITFSSEADAQQAYQYLREEVRTFQGKPIKARIKAKVMAVTSYTPKNGYRPLPMDPSTNQQPFSPYYDPSTFQQPLPQLYQLTNQSLAAMARFADPALMASFSGLLDGFPEGPSFKLPSSQRHRGHRGQRHQRRRSGDRGLPLTPPLKGVSGSSPSTDRGRRGPNSQKRRSNKCTRGPTQSPPRPASPSLELGPTSFPPLSQATASKQPAANAKHWSTSNHKSSTDSITSQSNTVITQDLQPITAFPQKPFSSEKLNETVASSKSTTVDPPVVDEPIQTTKEIRAAAESKKPSYAEICQRIQANQTLAANLNDQSPLVAGLVPAYPTQAPNPVQIQP</sequence>
<proteinExistence type="predicted"/>
<dbReference type="SMART" id="SM00715">
    <property type="entry name" value="LA"/>
    <property type="match status" value="1"/>
</dbReference>
<keyword evidence="7" id="KW-1185">Reference proteome</keyword>
<dbReference type="SUPFAM" id="SSF46785">
    <property type="entry name" value="Winged helix' DNA-binding domain"/>
    <property type="match status" value="1"/>
</dbReference>
<dbReference type="Pfam" id="PF26088">
    <property type="entry name" value="RRM_LARP4"/>
    <property type="match status" value="1"/>
</dbReference>
<keyword evidence="1" id="KW-0597">Phosphoprotein</keyword>
<dbReference type="Gene3D" id="1.10.10.10">
    <property type="entry name" value="Winged helix-like DNA-binding domain superfamily/Winged helix DNA-binding domain"/>
    <property type="match status" value="1"/>
</dbReference>
<dbReference type="PROSITE" id="PS50961">
    <property type="entry name" value="HTH_LA"/>
    <property type="match status" value="1"/>
</dbReference>
<name>A0ABD0Y1S7_UMBPY</name>
<keyword evidence="2 3" id="KW-0694">RNA-binding</keyword>
<dbReference type="InterPro" id="IPR036388">
    <property type="entry name" value="WH-like_DNA-bd_sf"/>
</dbReference>
<reference evidence="6 7" key="1">
    <citation type="submission" date="2024-06" db="EMBL/GenBank/DDBJ databases">
        <authorList>
            <person name="Pan Q."/>
            <person name="Wen M."/>
            <person name="Jouanno E."/>
            <person name="Zahm M."/>
            <person name="Klopp C."/>
            <person name="Cabau C."/>
            <person name="Louis A."/>
            <person name="Berthelot C."/>
            <person name="Parey E."/>
            <person name="Roest Crollius H."/>
            <person name="Montfort J."/>
            <person name="Robinson-Rechavi M."/>
            <person name="Bouchez O."/>
            <person name="Lampietro C."/>
            <person name="Lopez Roques C."/>
            <person name="Donnadieu C."/>
            <person name="Postlethwait J."/>
            <person name="Bobe J."/>
            <person name="Verreycken H."/>
            <person name="Guiguen Y."/>
        </authorList>
    </citation>
    <scope>NUCLEOTIDE SEQUENCE [LARGE SCALE GENOMIC DNA]</scope>
    <source>
        <strain evidence="6">Up_M1</strain>
        <tissue evidence="6">Testis</tissue>
    </source>
</reference>
<evidence type="ECO:0000256" key="2">
    <source>
        <dbReference type="ARBA" id="ARBA00022884"/>
    </source>
</evidence>
<dbReference type="PANTHER" id="PTHR22792:SF43">
    <property type="entry name" value="LA-RELATED PROTEIN 4B"/>
    <property type="match status" value="1"/>
</dbReference>
<accession>A0ABD0Y1S7</accession>
<dbReference type="InterPro" id="IPR058699">
    <property type="entry name" value="RRM_LARP4/4B"/>
</dbReference>
<evidence type="ECO:0000256" key="1">
    <source>
        <dbReference type="ARBA" id="ARBA00022553"/>
    </source>
</evidence>
<dbReference type="GO" id="GO:0003723">
    <property type="term" value="F:RNA binding"/>
    <property type="evidence" value="ECO:0007669"/>
    <property type="project" value="UniProtKB-UniRule"/>
</dbReference>
<protein>
    <recommendedName>
        <fullName evidence="5">HTH La-type RNA-binding domain-containing protein</fullName>
    </recommendedName>
</protein>
<dbReference type="EMBL" id="JAGEUA010000002">
    <property type="protein sequence ID" value="KAL1006567.1"/>
    <property type="molecule type" value="Genomic_DNA"/>
</dbReference>
<dbReference type="AlphaFoldDB" id="A0ABD0Y1S7"/>
<evidence type="ECO:0000313" key="6">
    <source>
        <dbReference type="EMBL" id="KAL1006567.1"/>
    </source>
</evidence>
<feature type="domain" description="HTH La-type RNA-binding" evidence="5">
    <location>
        <begin position="236"/>
        <end position="325"/>
    </location>
</feature>
<dbReference type="InterPro" id="IPR045180">
    <property type="entry name" value="La_dom_prot"/>
</dbReference>
<feature type="compositionally biased region" description="Basic residues" evidence="4">
    <location>
        <begin position="482"/>
        <end position="497"/>
    </location>
</feature>
<feature type="region of interest" description="Disordered" evidence="4">
    <location>
        <begin position="407"/>
        <end position="426"/>
    </location>
</feature>
<gene>
    <name evidence="6" type="ORF">UPYG_G00073900</name>
</gene>
<dbReference type="PANTHER" id="PTHR22792">
    <property type="entry name" value="LUPUS LA PROTEIN-RELATED"/>
    <property type="match status" value="1"/>
</dbReference>
<evidence type="ECO:0000256" key="4">
    <source>
        <dbReference type="SAM" id="MobiDB-lite"/>
    </source>
</evidence>
<comment type="caution">
    <text evidence="6">The sequence shown here is derived from an EMBL/GenBank/DDBJ whole genome shotgun (WGS) entry which is preliminary data.</text>
</comment>
<dbReference type="InterPro" id="IPR006630">
    <property type="entry name" value="La_HTH"/>
</dbReference>
<dbReference type="Proteomes" id="UP001557470">
    <property type="component" value="Unassembled WGS sequence"/>
</dbReference>